<dbReference type="InterPro" id="IPR000994">
    <property type="entry name" value="Pept_M24"/>
</dbReference>
<dbReference type="OrthoDB" id="1346at2157"/>
<organism evidence="5 6">
    <name type="scientific">Haloarchaeobius iranensis</name>
    <dbReference type="NCBI Taxonomy" id="996166"/>
    <lineage>
        <taxon>Archaea</taxon>
        <taxon>Methanobacteriati</taxon>
        <taxon>Methanobacteriota</taxon>
        <taxon>Stenosarchaea group</taxon>
        <taxon>Halobacteria</taxon>
        <taxon>Halobacteriales</taxon>
        <taxon>Halorubellaceae</taxon>
        <taxon>Haloarchaeobius</taxon>
    </lineage>
</organism>
<dbReference type="InterPro" id="IPR029149">
    <property type="entry name" value="Creatin/AminoP/Spt16_N"/>
</dbReference>
<evidence type="ECO:0000259" key="4">
    <source>
        <dbReference type="Pfam" id="PF01321"/>
    </source>
</evidence>
<evidence type="ECO:0000256" key="1">
    <source>
        <dbReference type="ARBA" id="ARBA00022723"/>
    </source>
</evidence>
<dbReference type="GO" id="GO:0004177">
    <property type="term" value="F:aminopeptidase activity"/>
    <property type="evidence" value="ECO:0007669"/>
    <property type="project" value="UniProtKB-KW"/>
</dbReference>
<gene>
    <name evidence="5" type="ORF">SAMN05192554_13210</name>
</gene>
<dbReference type="PANTHER" id="PTHR46112">
    <property type="entry name" value="AMINOPEPTIDASE"/>
    <property type="match status" value="1"/>
</dbReference>
<dbReference type="Proteomes" id="UP000199370">
    <property type="component" value="Unassembled WGS sequence"/>
</dbReference>
<evidence type="ECO:0000256" key="2">
    <source>
        <dbReference type="ARBA" id="ARBA00022801"/>
    </source>
</evidence>
<reference evidence="5 6" key="1">
    <citation type="submission" date="2016-10" db="EMBL/GenBank/DDBJ databases">
        <authorList>
            <person name="de Groot N.N."/>
        </authorList>
    </citation>
    <scope>NUCLEOTIDE SEQUENCE [LARGE SCALE GENOMIC DNA]</scope>
    <source>
        <strain evidence="6">EB21,IBRC-M 10013,KCTC 4048</strain>
    </source>
</reference>
<dbReference type="Gene3D" id="3.90.230.10">
    <property type="entry name" value="Creatinase/methionine aminopeptidase superfamily"/>
    <property type="match status" value="1"/>
</dbReference>
<keyword evidence="5" id="KW-0031">Aminopeptidase</keyword>
<keyword evidence="6" id="KW-1185">Reference proteome</keyword>
<dbReference type="SUPFAM" id="SSF53092">
    <property type="entry name" value="Creatinase/prolidase N-terminal domain"/>
    <property type="match status" value="1"/>
</dbReference>
<dbReference type="AlphaFoldDB" id="A0A1H0B0J2"/>
<feature type="domain" description="Creatinase N-terminal" evidence="4">
    <location>
        <begin position="6"/>
        <end position="138"/>
    </location>
</feature>
<evidence type="ECO:0000259" key="3">
    <source>
        <dbReference type="Pfam" id="PF00557"/>
    </source>
</evidence>
<evidence type="ECO:0000313" key="6">
    <source>
        <dbReference type="Proteomes" id="UP000199370"/>
    </source>
</evidence>
<sequence length="368" mass="40352">MSHPKRIAACQDALESEGADAVVLFPSVDMGYLSGFTDEPMERHLFLFVTPDRPPVFVAPTMYESQIRDESVVDDVRVWDDGDDPLVLVEEIAETRNLHGGRLLVDDRMWARFSQDLRAVLPDASFGLASDVLASLRIQKDEAELNALREAGEVADRTVMAVRRLGDEVIGFTETELAQEIEAQLAKFGGNGVSFDAIVGSGPNGAKPHHRHGEREIRDGDPVVLDFGTRVGGYPSDQTRTIVFAGEPPEEFDSAHRAVRRAHDAAIDAVEPGVTAETIDAVARGVIEEAGYGEQFVHRTGHGVGLEVHEPPYIVAGNDRELEPGMVFSVEPGIYLEGEFGIRIEDLVVVTENSYERLNDSPRDWGPL</sequence>
<keyword evidence="2" id="KW-0378">Hydrolase</keyword>
<dbReference type="STRING" id="996166.SAMN05192554_13210"/>
<dbReference type="SUPFAM" id="SSF55920">
    <property type="entry name" value="Creatinase/aminopeptidase"/>
    <property type="match status" value="1"/>
</dbReference>
<dbReference type="InterPro" id="IPR050659">
    <property type="entry name" value="Peptidase_M24B"/>
</dbReference>
<dbReference type="EMBL" id="FNIA01000032">
    <property type="protein sequence ID" value="SDN39148.1"/>
    <property type="molecule type" value="Genomic_DNA"/>
</dbReference>
<dbReference type="PANTHER" id="PTHR46112:SF3">
    <property type="entry name" value="AMINOPEPTIDASE YPDF"/>
    <property type="match status" value="1"/>
</dbReference>
<dbReference type="CDD" id="cd01092">
    <property type="entry name" value="APP-like"/>
    <property type="match status" value="1"/>
</dbReference>
<dbReference type="InterPro" id="IPR001131">
    <property type="entry name" value="Peptidase_M24B_aminopep-P_CS"/>
</dbReference>
<evidence type="ECO:0000313" key="5">
    <source>
        <dbReference type="EMBL" id="SDN39148.1"/>
    </source>
</evidence>
<keyword evidence="1" id="KW-0479">Metal-binding</keyword>
<dbReference type="PROSITE" id="PS00491">
    <property type="entry name" value="PROLINE_PEPTIDASE"/>
    <property type="match status" value="1"/>
</dbReference>
<dbReference type="GO" id="GO:0046872">
    <property type="term" value="F:metal ion binding"/>
    <property type="evidence" value="ECO:0007669"/>
    <property type="project" value="UniProtKB-KW"/>
</dbReference>
<dbReference type="Pfam" id="PF01321">
    <property type="entry name" value="Creatinase_N"/>
    <property type="match status" value="1"/>
</dbReference>
<name>A0A1H0B0J2_9EURY</name>
<proteinExistence type="predicted"/>
<dbReference type="RefSeq" id="WP_089736228.1">
    <property type="nucleotide sequence ID" value="NZ_FNIA01000032.1"/>
</dbReference>
<dbReference type="PRINTS" id="PR00599">
    <property type="entry name" value="MAPEPTIDASE"/>
</dbReference>
<dbReference type="Gene3D" id="3.40.350.10">
    <property type="entry name" value="Creatinase/prolidase N-terminal domain"/>
    <property type="match status" value="1"/>
</dbReference>
<dbReference type="InterPro" id="IPR000587">
    <property type="entry name" value="Creatinase_N"/>
</dbReference>
<dbReference type="Pfam" id="PF00557">
    <property type="entry name" value="Peptidase_M24"/>
    <property type="match status" value="1"/>
</dbReference>
<protein>
    <submittedName>
        <fullName evidence="5">Xaa-Pro aminopeptidase</fullName>
    </submittedName>
</protein>
<dbReference type="InterPro" id="IPR001714">
    <property type="entry name" value="Pept_M24_MAP"/>
</dbReference>
<dbReference type="InterPro" id="IPR036005">
    <property type="entry name" value="Creatinase/aminopeptidase-like"/>
</dbReference>
<keyword evidence="5" id="KW-0645">Protease</keyword>
<accession>A0A1H0B0J2</accession>
<feature type="domain" description="Peptidase M24" evidence="3">
    <location>
        <begin position="147"/>
        <end position="352"/>
    </location>
</feature>